<sequence>MKSPPTSVRGVHPTAEVLKALDLDNSRLDDDNEKAAIKDCLLEKDAEIHMVVGEDPGRVGMFTAVDEHGNKTACPSKEFRAMSGCSQYEKTVKGWHAKAPPCVQNLHNCPTFKMATVEALLKRIKAVATGGGHAEGPARALDAGLAAPAAGVQGGIGGRTQDEQAVLCLSRHLAHPPVRTGAARSAGDGKVWGTKRCTNRGCTVNVVNRTVNAAVNMLMLVKLFLASLPRPMAFGGPPPPVPSTPVPPTAPPSMTVRHRGNRLRMSTILGRCYAAGPPGREKGPRSFFLLHDVPSSPSHETCMALVQPVQKFRTAPCLSKPEEHRTPPYGTHACANSSTKPTVSSSRARMLSGQAERLLVPAPLSRRGDRAFSRRTMAGPTHPHASGSRNGHLHGVAEPTPLATAAELNSLRREVEELRQLLWAHQQGAHACPTPNTTRQIESGMPDRREEGMFDSRFHSTSSGATPRDFRTLPIRIVLIRHAESEGNVDNIAYTYLPDSRVPLTTYGWQQALTAGERVREVSSGDAHPPRLFFYTSPYLRSKQTFEGVAAAFDPGQIMGAQEEVQLREQDFGNFQDAEGKQREKAERLRFGRFFYRFPNGESGADVYDRMTIFEDHLVRDINAGRFGPDATLVLVTHGLALRIFLMRWFHWTVEEFMGVFNPPNAEPLVLERSRMVIKGCSDVMCSISMDAQSRELDPLENSFYAPSTAASEPTTTAV</sequence>
<proteinExistence type="predicted"/>
<dbReference type="InterPro" id="IPR052765">
    <property type="entry name" value="PGM-Related"/>
</dbReference>
<accession>A0A087SH24</accession>
<evidence type="ECO:0000313" key="4">
    <source>
        <dbReference type="EMBL" id="KFM25028.1"/>
    </source>
</evidence>
<protein>
    <submittedName>
        <fullName evidence="4">Broad-range acid phosphatase DET1</fullName>
    </submittedName>
</protein>
<organism evidence="4 5">
    <name type="scientific">Auxenochlorella protothecoides</name>
    <name type="common">Green microalga</name>
    <name type="synonym">Chlorella protothecoides</name>
    <dbReference type="NCBI Taxonomy" id="3075"/>
    <lineage>
        <taxon>Eukaryota</taxon>
        <taxon>Viridiplantae</taxon>
        <taxon>Chlorophyta</taxon>
        <taxon>core chlorophytes</taxon>
        <taxon>Trebouxiophyceae</taxon>
        <taxon>Chlorellales</taxon>
        <taxon>Chlorellaceae</taxon>
        <taxon>Auxenochlorella</taxon>
    </lineage>
</organism>
<gene>
    <name evidence="4" type="ORF">F751_1907</name>
</gene>
<dbReference type="Gene3D" id="3.40.50.1240">
    <property type="entry name" value="Phosphoglycerate mutase-like"/>
    <property type="match status" value="1"/>
</dbReference>
<dbReference type="EMBL" id="KL662111">
    <property type="protein sequence ID" value="KFM25028.1"/>
    <property type="molecule type" value="Genomic_DNA"/>
</dbReference>
<evidence type="ECO:0000256" key="3">
    <source>
        <dbReference type="SAM" id="MobiDB-lite"/>
    </source>
</evidence>
<dbReference type="CDD" id="cd07067">
    <property type="entry name" value="HP_PGM_like"/>
    <property type="match status" value="1"/>
</dbReference>
<dbReference type="eggNOG" id="ENOG502QQ8J">
    <property type="taxonomic scope" value="Eukaryota"/>
</dbReference>
<feature type="binding site" evidence="2">
    <location>
        <position position="541"/>
    </location>
    <ligand>
        <name>substrate</name>
    </ligand>
</feature>
<dbReference type="Proteomes" id="UP000028924">
    <property type="component" value="Unassembled WGS sequence"/>
</dbReference>
<dbReference type="KEGG" id="apro:F751_1907"/>
<feature type="active site" description="Proton donor/acceptor" evidence="1">
    <location>
        <position position="569"/>
    </location>
</feature>
<evidence type="ECO:0000256" key="2">
    <source>
        <dbReference type="PIRSR" id="PIRSR613078-2"/>
    </source>
</evidence>
<dbReference type="RefSeq" id="XP_011397916.1">
    <property type="nucleotide sequence ID" value="XM_011399614.1"/>
</dbReference>
<dbReference type="STRING" id="3075.A0A087SH24"/>
<feature type="compositionally biased region" description="Polar residues" evidence="3">
    <location>
        <begin position="334"/>
        <end position="343"/>
    </location>
</feature>
<feature type="binding site" evidence="2">
    <location>
        <begin position="481"/>
        <end position="488"/>
    </location>
    <ligand>
        <name>substrate</name>
    </ligand>
</feature>
<feature type="region of interest" description="Disordered" evidence="3">
    <location>
        <begin position="321"/>
        <end position="343"/>
    </location>
</feature>
<evidence type="ECO:0000313" key="5">
    <source>
        <dbReference type="Proteomes" id="UP000028924"/>
    </source>
</evidence>
<evidence type="ECO:0000256" key="1">
    <source>
        <dbReference type="PIRSR" id="PIRSR613078-1"/>
    </source>
</evidence>
<name>A0A087SH24_AUXPR</name>
<dbReference type="SMART" id="SM00855">
    <property type="entry name" value="PGAM"/>
    <property type="match status" value="1"/>
</dbReference>
<dbReference type="OrthoDB" id="10261749at2759"/>
<dbReference type="AlphaFoldDB" id="A0A087SH24"/>
<dbReference type="SUPFAM" id="SSF53254">
    <property type="entry name" value="Phosphoglycerate mutase-like"/>
    <property type="match status" value="1"/>
</dbReference>
<reference evidence="4 5" key="1">
    <citation type="journal article" date="2014" name="BMC Genomics">
        <title>Oil accumulation mechanisms of the oleaginous microalga Chlorella protothecoides revealed through its genome, transcriptomes, and proteomes.</title>
        <authorList>
            <person name="Gao C."/>
            <person name="Wang Y."/>
            <person name="Shen Y."/>
            <person name="Yan D."/>
            <person name="He X."/>
            <person name="Dai J."/>
            <person name="Wu Q."/>
        </authorList>
    </citation>
    <scope>NUCLEOTIDE SEQUENCE [LARGE SCALE GENOMIC DNA]</scope>
    <source>
        <strain evidence="4 5">0710</strain>
    </source>
</reference>
<dbReference type="PANTHER" id="PTHR46192">
    <property type="entry name" value="BROAD-RANGE ACID PHOSPHATASE DET1"/>
    <property type="match status" value="1"/>
</dbReference>
<dbReference type="GeneID" id="23613298"/>
<dbReference type="InterPro" id="IPR029033">
    <property type="entry name" value="His_PPase_superfam"/>
</dbReference>
<feature type="active site" description="Tele-phosphohistidine intermediate" evidence="1">
    <location>
        <position position="482"/>
    </location>
</feature>
<dbReference type="InterPro" id="IPR013078">
    <property type="entry name" value="His_Pase_superF_clade-1"/>
</dbReference>
<dbReference type="Pfam" id="PF00300">
    <property type="entry name" value="His_Phos_1"/>
    <property type="match status" value="1"/>
</dbReference>
<keyword evidence="5" id="KW-1185">Reference proteome</keyword>